<dbReference type="SUPFAM" id="SSF57903">
    <property type="entry name" value="FYVE/PHD zinc finger"/>
    <property type="match status" value="1"/>
</dbReference>
<dbReference type="InterPro" id="IPR001478">
    <property type="entry name" value="PDZ"/>
</dbReference>
<evidence type="ECO:0000313" key="3">
    <source>
        <dbReference type="EMBL" id="EJK77648.1"/>
    </source>
</evidence>
<feature type="compositionally biased region" description="Basic and acidic residues" evidence="1">
    <location>
        <begin position="45"/>
        <end position="71"/>
    </location>
</feature>
<feature type="region of interest" description="Disordered" evidence="1">
    <location>
        <begin position="584"/>
        <end position="713"/>
    </location>
</feature>
<dbReference type="OrthoDB" id="49651at2759"/>
<protein>
    <recommendedName>
        <fullName evidence="2">PDZ domain-containing protein</fullName>
    </recommendedName>
</protein>
<feature type="region of interest" description="Disordered" evidence="1">
    <location>
        <begin position="359"/>
        <end position="395"/>
    </location>
</feature>
<proteinExistence type="predicted"/>
<feature type="compositionally biased region" description="Basic and acidic residues" evidence="1">
    <location>
        <begin position="647"/>
        <end position="658"/>
    </location>
</feature>
<dbReference type="Gene3D" id="3.30.40.10">
    <property type="entry name" value="Zinc/RING finger domain, C3HC4 (zinc finger)"/>
    <property type="match status" value="1"/>
</dbReference>
<dbReference type="InterPro" id="IPR036034">
    <property type="entry name" value="PDZ_sf"/>
</dbReference>
<feature type="region of interest" description="Disordered" evidence="1">
    <location>
        <begin position="428"/>
        <end position="456"/>
    </location>
</feature>
<feature type="compositionally biased region" description="Polar residues" evidence="1">
    <location>
        <begin position="673"/>
        <end position="706"/>
    </location>
</feature>
<feature type="region of interest" description="Disordered" evidence="1">
    <location>
        <begin position="171"/>
        <end position="282"/>
    </location>
</feature>
<accession>K0TG12</accession>
<feature type="compositionally biased region" description="Polar residues" evidence="1">
    <location>
        <begin position="74"/>
        <end position="85"/>
    </location>
</feature>
<feature type="compositionally biased region" description="Basic and acidic residues" evidence="1">
    <location>
        <begin position="171"/>
        <end position="188"/>
    </location>
</feature>
<feature type="compositionally biased region" description="Polar residues" evidence="1">
    <location>
        <begin position="135"/>
        <end position="149"/>
    </location>
</feature>
<dbReference type="SUPFAM" id="SSF50156">
    <property type="entry name" value="PDZ domain-like"/>
    <property type="match status" value="1"/>
</dbReference>
<reference evidence="3 4" key="1">
    <citation type="journal article" date="2012" name="Genome Biol.">
        <title>Genome and low-iron response of an oceanic diatom adapted to chronic iron limitation.</title>
        <authorList>
            <person name="Lommer M."/>
            <person name="Specht M."/>
            <person name="Roy A.S."/>
            <person name="Kraemer L."/>
            <person name="Andreson R."/>
            <person name="Gutowska M.A."/>
            <person name="Wolf J."/>
            <person name="Bergner S.V."/>
            <person name="Schilhabel M.B."/>
            <person name="Klostermeier U.C."/>
            <person name="Beiko R.G."/>
            <person name="Rosenstiel P."/>
            <person name="Hippler M."/>
            <person name="Laroche J."/>
        </authorList>
    </citation>
    <scope>NUCLEOTIDE SEQUENCE [LARGE SCALE GENOMIC DNA]</scope>
    <source>
        <strain evidence="3 4">CCMP1005</strain>
    </source>
</reference>
<name>K0TG12_THAOC</name>
<dbReference type="SMART" id="SM00228">
    <property type="entry name" value="PDZ"/>
    <property type="match status" value="1"/>
</dbReference>
<dbReference type="InterPro" id="IPR011011">
    <property type="entry name" value="Znf_FYVE_PHD"/>
</dbReference>
<evidence type="ECO:0000259" key="2">
    <source>
        <dbReference type="PROSITE" id="PS50106"/>
    </source>
</evidence>
<dbReference type="InterPro" id="IPR013083">
    <property type="entry name" value="Znf_RING/FYVE/PHD"/>
</dbReference>
<feature type="compositionally biased region" description="Polar residues" evidence="1">
    <location>
        <begin position="954"/>
        <end position="967"/>
    </location>
</feature>
<dbReference type="Gene3D" id="2.30.42.10">
    <property type="match status" value="1"/>
</dbReference>
<feature type="compositionally biased region" description="Polar residues" evidence="1">
    <location>
        <begin position="259"/>
        <end position="274"/>
    </location>
</feature>
<feature type="compositionally biased region" description="Basic and acidic residues" evidence="1">
    <location>
        <begin position="584"/>
        <end position="599"/>
    </location>
</feature>
<feature type="compositionally biased region" description="Basic and acidic residues" evidence="1">
    <location>
        <begin position="89"/>
        <end position="99"/>
    </location>
</feature>
<dbReference type="PROSITE" id="PS50106">
    <property type="entry name" value="PDZ"/>
    <property type="match status" value="1"/>
</dbReference>
<dbReference type="eggNOG" id="ENOG502SP3B">
    <property type="taxonomic scope" value="Eukaryota"/>
</dbReference>
<dbReference type="AlphaFoldDB" id="K0TG12"/>
<comment type="caution">
    <text evidence="3">The sequence shown here is derived from an EMBL/GenBank/DDBJ whole genome shotgun (WGS) entry which is preliminary data.</text>
</comment>
<feature type="compositionally biased region" description="Basic and acidic residues" evidence="1">
    <location>
        <begin position="974"/>
        <end position="989"/>
    </location>
</feature>
<keyword evidence="4" id="KW-1185">Reference proteome</keyword>
<sequence length="1165" mass="129092">MPRVLGLETTQRRRRHSRGGLDGDDGDDFGFGAPRSRQPHNSKGPPDDMEFRGTQTQREHEILQSKTDEVQRNGGPSSAQRSTVDCDTVDDRHIHKDLDPDPLANDGDSETTMGDVCDDESMDLLSAACDEGEDQPQSPVSPATQTLNRLSKLGSQEGGAELCIRLLNKSHEVEGAKPEIKPPTDDRSPSSSNKRKQPNTTSQPLHWDNGRPNTRLQHEQGCVRGDIVANKRQRKGPTSDGNRPEDELPTWTVKDNVDGKSSQTGDRTNFTPGVSRQVDPMSSEVQISTKSSAPFEVGTVVAVQDRQWPGQNKAGGVARIVAAHLDGDDEEVTYDVKYVLESRRELGVEATYVSLHTDYESPSKGITNSVGGSDDDSTEGMSSSSPPKFDKDGHPLSEYERQRLKNIQRNETRLKQLGLLVAPTQVVERTRGAKKKQKRQLAPSDTDRRIQPKRHKTDKEMDIEVFEFYADHGKGPLIYRCVKGRQKDSFRGAQDMKDAGVTGSLTMSTIINYSTPGNYPKSGKPWNDIGGKGLQIRTSKGRFEDSDMGWVETSVAAKSEFVSSLAKCSLEEAAKVCSKCRLEHEGQKNPSLSHDDGCPRKTKHRGSKKAATLNTVAKSNTQEELRLPDPTTTSKSKRPQVPKTSCAKRDEPTSDRSHTPVRGGQRVVESKVRASTTQPASFSTNRRVQAKKTQSASTQPPTQSKPRTPPLPGWIKEFIAEANGGRDDIPAPRGSKWIPCPNPWGKVGHEEGDIVIFSPFQSESTGDLLSIHHQGPDGTIPKRFVANPFEESSPYLETHRSPDRGGYSVLRLTRDRVGLRPWGFTVRLHEFGGACLVQDVEPLSPAEAADISGWSKDNPGLKIHDMIVCINGKTVSNMTMPELQLEFDVCGSEMLIVLARFDIKETHRAHDITTLEDLAMDWNDIGAGTSSSKKKERGSKRVSFEEADSRPYYASNTSSFSCQSSMLSPVRATEGMRGDWKKPRSKTSEKTVAGDYKLPDKQMQTRHVESPPKAVWTKPVASSKRKRDCLPGDISTDSDIDEEEDEVAKKVCKFVLSQADSDDDDDRKEKFRGEMKWLPRKTRKATEDESSVEQEYGGDGTPWMGCVCGKTHPAPIKVFWIQCDCCDTWYNAAEDCLGFDDKTAEQMDSWHCWKCRPPIPGFSQA</sequence>
<evidence type="ECO:0000313" key="4">
    <source>
        <dbReference type="Proteomes" id="UP000266841"/>
    </source>
</evidence>
<organism evidence="3 4">
    <name type="scientific">Thalassiosira oceanica</name>
    <name type="common">Marine diatom</name>
    <dbReference type="NCBI Taxonomy" id="159749"/>
    <lineage>
        <taxon>Eukaryota</taxon>
        <taxon>Sar</taxon>
        <taxon>Stramenopiles</taxon>
        <taxon>Ochrophyta</taxon>
        <taxon>Bacillariophyta</taxon>
        <taxon>Coscinodiscophyceae</taxon>
        <taxon>Thalassiosirophycidae</taxon>
        <taxon>Thalassiosirales</taxon>
        <taxon>Thalassiosiraceae</taxon>
        <taxon>Thalassiosira</taxon>
    </lineage>
</organism>
<feature type="region of interest" description="Disordered" evidence="1">
    <location>
        <begin position="1"/>
        <end position="156"/>
    </location>
</feature>
<gene>
    <name evidence="3" type="ORF">THAOC_00506</name>
</gene>
<feature type="domain" description="PDZ" evidence="2">
    <location>
        <begin position="809"/>
        <end position="902"/>
    </location>
</feature>
<dbReference type="EMBL" id="AGNL01000591">
    <property type="protein sequence ID" value="EJK77648.1"/>
    <property type="molecule type" value="Genomic_DNA"/>
</dbReference>
<evidence type="ECO:0000256" key="1">
    <source>
        <dbReference type="SAM" id="MobiDB-lite"/>
    </source>
</evidence>
<dbReference type="Proteomes" id="UP000266841">
    <property type="component" value="Unassembled WGS sequence"/>
</dbReference>
<feature type="region of interest" description="Disordered" evidence="1">
    <location>
        <begin position="926"/>
        <end position="1042"/>
    </location>
</feature>